<gene>
    <name evidence="2" type="ORF">TTHERM_00245110</name>
</gene>
<sequence length="794" mass="90968">MDSFLPRLRSCSYNRNYINNNLENKQVEKDEVIENINKDIRKKNNSDKACYNILNGNQNQNLNSNDAEFKKEVEFALNTQRTASVGRKRIMQRQDVNSNSNQLFKMLSTQKSQEVKSIESQRHKIQDKIHQRNNNTSNNQQNENSINGGTSRQSNQTLSSILKNSFLKYPHQVAPQNQQQNYFCSDDQIKINSVSNNPNSANANSSSNNNTANASNNEHADQVYQYYTGFESENNSNQCPPIINKNSLNKNQFYDQKNTGKNSYQDSSSAYNEFLPDCNSGNNQNGNNTNAVQKQQEANSSSTASSRNESDNQYQQFCTSLPSQRYHQHKFIASVERNHQNKIHQETPPKEVKYYDLNSCSRSKIQSNKKSWNIRSTSQNYHLYNPNTNTTKKIGNNATENNNQSVGTVVPTVTASPTQQALNTAGGVFFSSKLYQNNQIITQTIPAMQESIEYNQYKVNHTKRHSAALTTNNETITNYQSHNEPSCERTYHHEKGNQKSVVMKIGKKMIKILNPYKNIVESKNNQSVESNNRICKKENAELMNCQNNCFNSTQITPKKSRIANLDYIEEAQKVQDQIMIMNQDQDNQTIPTTPSKLKQNPFSQHYTQNQQQQQDLGKKDKIRDINKKLEILNMNIKKRQMNNYNSEKTTDSSSKENEINTKTAYQTDSNEENTQEDEDLRVKKQAEIINQIQNSDNLFPSTKCNVNKKYLIVKQNKFINQCFQSPFLKPTTVSKKRIQNEQPQNICKLNDIITIMSESQDSFNLDDQMSVIGGNCNNPSLASTIKSIVQEMAV</sequence>
<dbReference type="InParanoid" id="Q245Y7"/>
<protein>
    <submittedName>
        <fullName evidence="2">Uncharacterized protein</fullName>
    </submittedName>
</protein>
<evidence type="ECO:0000313" key="2">
    <source>
        <dbReference type="EMBL" id="EAS03496.2"/>
    </source>
</evidence>
<feature type="compositionally biased region" description="Basic and acidic residues" evidence="1">
    <location>
        <begin position="648"/>
        <end position="659"/>
    </location>
</feature>
<dbReference type="RefSeq" id="XP_001023741.2">
    <property type="nucleotide sequence ID" value="XM_001023741.2"/>
</dbReference>
<feature type="region of interest" description="Disordered" evidence="1">
    <location>
        <begin position="193"/>
        <end position="215"/>
    </location>
</feature>
<dbReference type="AlphaFoldDB" id="Q245Y7"/>
<feature type="compositionally biased region" description="Basic and acidic residues" evidence="1">
    <location>
        <begin position="616"/>
        <end position="630"/>
    </location>
</feature>
<dbReference type="GeneID" id="7828650"/>
<feature type="region of interest" description="Disordered" evidence="1">
    <location>
        <begin position="120"/>
        <end position="155"/>
    </location>
</feature>
<evidence type="ECO:0000313" key="3">
    <source>
        <dbReference type="Proteomes" id="UP000009168"/>
    </source>
</evidence>
<proteinExistence type="predicted"/>
<organism evidence="2 3">
    <name type="scientific">Tetrahymena thermophila (strain SB210)</name>
    <dbReference type="NCBI Taxonomy" id="312017"/>
    <lineage>
        <taxon>Eukaryota</taxon>
        <taxon>Sar</taxon>
        <taxon>Alveolata</taxon>
        <taxon>Ciliophora</taxon>
        <taxon>Intramacronucleata</taxon>
        <taxon>Oligohymenophorea</taxon>
        <taxon>Hymenostomatida</taxon>
        <taxon>Tetrahymenina</taxon>
        <taxon>Tetrahymenidae</taxon>
        <taxon>Tetrahymena</taxon>
    </lineage>
</organism>
<feature type="compositionally biased region" description="Polar residues" evidence="1">
    <location>
        <begin position="589"/>
        <end position="607"/>
    </location>
</feature>
<feature type="region of interest" description="Disordered" evidence="1">
    <location>
        <begin position="586"/>
        <end position="676"/>
    </location>
</feature>
<dbReference type="HOGENOM" id="CLU_353213_0_0_1"/>
<feature type="compositionally biased region" description="Low complexity" evidence="1">
    <location>
        <begin position="279"/>
        <end position="290"/>
    </location>
</feature>
<feature type="region of interest" description="Disordered" evidence="1">
    <location>
        <begin position="253"/>
        <end position="314"/>
    </location>
</feature>
<evidence type="ECO:0000256" key="1">
    <source>
        <dbReference type="SAM" id="MobiDB-lite"/>
    </source>
</evidence>
<keyword evidence="3" id="KW-1185">Reference proteome</keyword>
<name>Q245Y7_TETTS</name>
<dbReference type="KEGG" id="tet:TTHERM_00245110"/>
<feature type="compositionally biased region" description="Low complexity" evidence="1">
    <location>
        <begin position="133"/>
        <end position="147"/>
    </location>
</feature>
<accession>Q245Y7</accession>
<dbReference type="Proteomes" id="UP000009168">
    <property type="component" value="Unassembled WGS sequence"/>
</dbReference>
<feature type="compositionally biased region" description="Low complexity" evidence="1">
    <location>
        <begin position="297"/>
        <end position="307"/>
    </location>
</feature>
<feature type="compositionally biased region" description="Polar residues" evidence="1">
    <location>
        <begin position="253"/>
        <end position="271"/>
    </location>
</feature>
<dbReference type="EMBL" id="GG662474">
    <property type="protein sequence ID" value="EAS03496.2"/>
    <property type="molecule type" value="Genomic_DNA"/>
</dbReference>
<reference evidence="3" key="1">
    <citation type="journal article" date="2006" name="PLoS Biol.">
        <title>Macronuclear genome sequence of the ciliate Tetrahymena thermophila, a model eukaryote.</title>
        <authorList>
            <person name="Eisen J.A."/>
            <person name="Coyne R.S."/>
            <person name="Wu M."/>
            <person name="Wu D."/>
            <person name="Thiagarajan M."/>
            <person name="Wortman J.R."/>
            <person name="Badger J.H."/>
            <person name="Ren Q."/>
            <person name="Amedeo P."/>
            <person name="Jones K.M."/>
            <person name="Tallon L.J."/>
            <person name="Delcher A.L."/>
            <person name="Salzberg S.L."/>
            <person name="Silva J.C."/>
            <person name="Haas B.J."/>
            <person name="Majoros W.H."/>
            <person name="Farzad M."/>
            <person name="Carlton J.M."/>
            <person name="Smith R.K. Jr."/>
            <person name="Garg J."/>
            <person name="Pearlman R.E."/>
            <person name="Karrer K.M."/>
            <person name="Sun L."/>
            <person name="Manning G."/>
            <person name="Elde N.C."/>
            <person name="Turkewitz A.P."/>
            <person name="Asai D.J."/>
            <person name="Wilkes D.E."/>
            <person name="Wang Y."/>
            <person name="Cai H."/>
            <person name="Collins K."/>
            <person name="Stewart B.A."/>
            <person name="Lee S.R."/>
            <person name="Wilamowska K."/>
            <person name="Weinberg Z."/>
            <person name="Ruzzo W.L."/>
            <person name="Wloga D."/>
            <person name="Gaertig J."/>
            <person name="Frankel J."/>
            <person name="Tsao C.-C."/>
            <person name="Gorovsky M.A."/>
            <person name="Keeling P.J."/>
            <person name="Waller R.F."/>
            <person name="Patron N.J."/>
            <person name="Cherry J.M."/>
            <person name="Stover N.A."/>
            <person name="Krieger C.J."/>
            <person name="del Toro C."/>
            <person name="Ryder H.F."/>
            <person name="Williamson S.C."/>
            <person name="Barbeau R.A."/>
            <person name="Hamilton E.P."/>
            <person name="Orias E."/>
        </authorList>
    </citation>
    <scope>NUCLEOTIDE SEQUENCE [LARGE SCALE GENOMIC DNA]</scope>
    <source>
        <strain evidence="3">SB210</strain>
    </source>
</reference>
<feature type="compositionally biased region" description="Basic and acidic residues" evidence="1">
    <location>
        <begin position="120"/>
        <end position="130"/>
    </location>
</feature>